<dbReference type="InterPro" id="IPR019758">
    <property type="entry name" value="Pept_S26A_signal_pept_1_CS"/>
</dbReference>
<dbReference type="NCBIfam" id="TIGR02227">
    <property type="entry name" value="sigpep_I_bact"/>
    <property type="match status" value="1"/>
</dbReference>
<dbReference type="Gene3D" id="2.10.109.10">
    <property type="entry name" value="Umud Fragment, subunit A"/>
    <property type="match status" value="1"/>
</dbReference>
<dbReference type="PANTHER" id="PTHR43390">
    <property type="entry name" value="SIGNAL PEPTIDASE I"/>
    <property type="match status" value="1"/>
</dbReference>
<dbReference type="InterPro" id="IPR019533">
    <property type="entry name" value="Peptidase_S26"/>
</dbReference>
<comment type="catalytic activity">
    <reaction evidence="1 7">
        <text>Cleavage of hydrophobic, N-terminal signal or leader sequences from secreted and periplasmic proteins.</text>
        <dbReference type="EC" id="3.4.21.89"/>
    </reaction>
</comment>
<keyword evidence="7" id="KW-0812">Transmembrane</keyword>
<evidence type="ECO:0000313" key="9">
    <source>
        <dbReference type="EMBL" id="OOM07504.1"/>
    </source>
</evidence>
<dbReference type="GO" id="GO:0009003">
    <property type="term" value="F:signal peptidase activity"/>
    <property type="evidence" value="ECO:0007669"/>
    <property type="project" value="UniProtKB-EC"/>
</dbReference>
<dbReference type="CDD" id="cd06530">
    <property type="entry name" value="S26_SPase_I"/>
    <property type="match status" value="1"/>
</dbReference>
<dbReference type="PRINTS" id="PR00727">
    <property type="entry name" value="LEADERPTASE"/>
</dbReference>
<proteinExistence type="inferred from homology"/>
<dbReference type="Pfam" id="PF10502">
    <property type="entry name" value="Peptidase_S26"/>
    <property type="match status" value="1"/>
</dbReference>
<dbReference type="Proteomes" id="UP000191154">
    <property type="component" value="Unassembled WGS sequence"/>
</dbReference>
<dbReference type="GO" id="GO:0004252">
    <property type="term" value="F:serine-type endopeptidase activity"/>
    <property type="evidence" value="ECO:0007669"/>
    <property type="project" value="InterPro"/>
</dbReference>
<dbReference type="PANTHER" id="PTHR43390:SF1">
    <property type="entry name" value="CHLOROPLAST PROCESSING PEPTIDASE"/>
    <property type="match status" value="1"/>
</dbReference>
<keyword evidence="7" id="KW-1133">Transmembrane helix</keyword>
<protein>
    <recommendedName>
        <fullName evidence="4 7">Signal peptidase I</fullName>
        <ecNumber evidence="4 7">3.4.21.89</ecNumber>
    </recommendedName>
</protein>
<feature type="active site" evidence="6">
    <location>
        <position position="39"/>
    </location>
</feature>
<evidence type="ECO:0000256" key="5">
    <source>
        <dbReference type="ARBA" id="ARBA00022801"/>
    </source>
</evidence>
<evidence type="ECO:0000259" key="8">
    <source>
        <dbReference type="Pfam" id="PF10502"/>
    </source>
</evidence>
<dbReference type="GO" id="GO:0006465">
    <property type="term" value="P:signal peptide processing"/>
    <property type="evidence" value="ECO:0007669"/>
    <property type="project" value="InterPro"/>
</dbReference>
<accession>A0A1S8MTL2</accession>
<comment type="subcellular location">
    <subcellularLocation>
        <location evidence="2">Cell membrane</location>
        <topology evidence="2">Single-pass type II membrane protein</topology>
    </subcellularLocation>
    <subcellularLocation>
        <location evidence="7">Membrane</location>
        <topology evidence="7">Single-pass type II membrane protein</topology>
    </subcellularLocation>
</comment>
<reference evidence="9 10" key="1">
    <citation type="submission" date="2016-05" db="EMBL/GenBank/DDBJ databases">
        <title>Microbial solvent formation.</title>
        <authorList>
            <person name="Poehlein A."/>
            <person name="Montoya Solano J.D."/>
            <person name="Flitsch S."/>
            <person name="Krabben P."/>
            <person name="Duerre P."/>
            <person name="Daniel R."/>
        </authorList>
    </citation>
    <scope>NUCLEOTIDE SEQUENCE [LARGE SCALE GENOMIC DNA]</scope>
    <source>
        <strain evidence="9 10">L1-8</strain>
    </source>
</reference>
<evidence type="ECO:0000313" key="10">
    <source>
        <dbReference type="Proteomes" id="UP000191154"/>
    </source>
</evidence>
<dbReference type="InterPro" id="IPR000223">
    <property type="entry name" value="Pept_S26A_signal_pept_1"/>
</dbReference>
<dbReference type="PROSITE" id="PS00761">
    <property type="entry name" value="SPASE_I_3"/>
    <property type="match status" value="1"/>
</dbReference>
<feature type="domain" description="Peptidase S26" evidence="8">
    <location>
        <begin position="9"/>
        <end position="161"/>
    </location>
</feature>
<dbReference type="InterPro" id="IPR036286">
    <property type="entry name" value="LexA/Signal_pep-like_sf"/>
</dbReference>
<dbReference type="EC" id="3.4.21.89" evidence="4 7"/>
<dbReference type="EMBL" id="LZYZ01000008">
    <property type="protein sequence ID" value="OOM07504.1"/>
    <property type="molecule type" value="Genomic_DNA"/>
</dbReference>
<comment type="similarity">
    <text evidence="3 7">Belongs to the peptidase S26 family.</text>
</comment>
<dbReference type="RefSeq" id="WP_077867031.1">
    <property type="nucleotide sequence ID" value="NZ_LZYZ01000008.1"/>
</dbReference>
<evidence type="ECO:0000256" key="6">
    <source>
        <dbReference type="PIRSR" id="PIRSR600223-1"/>
    </source>
</evidence>
<evidence type="ECO:0000256" key="7">
    <source>
        <dbReference type="RuleBase" id="RU362042"/>
    </source>
</evidence>
<sequence length="171" mass="19925">MKKIKSFLSNWVSIIVFAIVIALVINKFILFVISVPSGSMYPTIKPKDRIITTRIYNFNNIKRGDILVFYSEELQETMVKRVIAFPNDLVEIKEDGSIFINGNRIDESYVMYPDNRNGKFKVPDDEYLFLGDNRLHSFDSRSWKNPFIKAENIKGKAVFILFPFDRVSKLE</sequence>
<evidence type="ECO:0000256" key="4">
    <source>
        <dbReference type="ARBA" id="ARBA00013208"/>
    </source>
</evidence>
<name>A0A1S8MTL2_CLOSA</name>
<dbReference type="SUPFAM" id="SSF51306">
    <property type="entry name" value="LexA/Signal peptidase"/>
    <property type="match status" value="1"/>
</dbReference>
<gene>
    <name evidence="9" type="primary">sipP_3</name>
    <name evidence="9" type="ORF">CLOSAC_40340</name>
</gene>
<feature type="active site" evidence="6">
    <location>
        <position position="80"/>
    </location>
</feature>
<organism evidence="9 10">
    <name type="scientific">Clostridium saccharobutylicum</name>
    <dbReference type="NCBI Taxonomy" id="169679"/>
    <lineage>
        <taxon>Bacteria</taxon>
        <taxon>Bacillati</taxon>
        <taxon>Bacillota</taxon>
        <taxon>Clostridia</taxon>
        <taxon>Eubacteriales</taxon>
        <taxon>Clostridiaceae</taxon>
        <taxon>Clostridium</taxon>
    </lineage>
</organism>
<dbReference type="AlphaFoldDB" id="A0A1S8MTL2"/>
<dbReference type="GO" id="GO:0005886">
    <property type="term" value="C:plasma membrane"/>
    <property type="evidence" value="ECO:0007669"/>
    <property type="project" value="UniProtKB-SubCell"/>
</dbReference>
<comment type="caution">
    <text evidence="9">The sequence shown here is derived from an EMBL/GenBank/DDBJ whole genome shotgun (WGS) entry which is preliminary data.</text>
</comment>
<keyword evidence="5 7" id="KW-0378">Hydrolase</keyword>
<keyword evidence="7" id="KW-0645">Protease</keyword>
<feature type="transmembrane region" description="Helical" evidence="7">
    <location>
        <begin position="12"/>
        <end position="33"/>
    </location>
</feature>
<keyword evidence="7" id="KW-0472">Membrane</keyword>
<evidence type="ECO:0000256" key="3">
    <source>
        <dbReference type="ARBA" id="ARBA00009370"/>
    </source>
</evidence>
<evidence type="ECO:0000256" key="1">
    <source>
        <dbReference type="ARBA" id="ARBA00000677"/>
    </source>
</evidence>
<evidence type="ECO:0000256" key="2">
    <source>
        <dbReference type="ARBA" id="ARBA00004401"/>
    </source>
</evidence>